<sequence>MSHESQLRAQNIVLKRALLDHQQQQIQLNDRILQLENLQKAHQLNGSLAERKNTYGDQLKRMSLLASIFWTEPLSMAFCKQMYLDALQTSDLGIKLCQKELKCESLLFSLFSYVDAIATALKLQGYPLKSATPDCVDFMNLTTCMKIRTIRLCFAKANECNATRIRQQGLSHAIHLVTYDINIILDSLESNIQLQETQLSKCIAERVEFRSLNLLAQLHRKINCKYSLPAV</sequence>
<dbReference type="GeneID" id="18244706"/>
<accession>F4PE12</accession>
<gene>
    <name evidence="1" type="ORF">BATDEDRAFT_92653</name>
</gene>
<evidence type="ECO:0000313" key="1">
    <source>
        <dbReference type="EMBL" id="EGF76473.1"/>
    </source>
</evidence>
<dbReference type="AlphaFoldDB" id="F4PE12"/>
<dbReference type="HOGENOM" id="CLU_1199596_0_0_1"/>
<evidence type="ECO:0000313" key="2">
    <source>
        <dbReference type="Proteomes" id="UP000007241"/>
    </source>
</evidence>
<protein>
    <submittedName>
        <fullName evidence="1">Uncharacterized protein</fullName>
    </submittedName>
</protein>
<organism evidence="1 2">
    <name type="scientific">Batrachochytrium dendrobatidis (strain JAM81 / FGSC 10211)</name>
    <name type="common">Frog chytrid fungus</name>
    <dbReference type="NCBI Taxonomy" id="684364"/>
    <lineage>
        <taxon>Eukaryota</taxon>
        <taxon>Fungi</taxon>
        <taxon>Fungi incertae sedis</taxon>
        <taxon>Chytridiomycota</taxon>
        <taxon>Chytridiomycota incertae sedis</taxon>
        <taxon>Chytridiomycetes</taxon>
        <taxon>Rhizophydiales</taxon>
        <taxon>Rhizophydiales incertae sedis</taxon>
        <taxon>Batrachochytrium</taxon>
    </lineage>
</organism>
<dbReference type="Proteomes" id="UP000007241">
    <property type="component" value="Unassembled WGS sequence"/>
</dbReference>
<proteinExistence type="predicted"/>
<keyword evidence="2" id="KW-1185">Reference proteome</keyword>
<name>F4PE12_BATDJ</name>
<reference evidence="1 2" key="1">
    <citation type="submission" date="2009-12" db="EMBL/GenBank/DDBJ databases">
        <title>The draft genome of Batrachochytrium dendrobatidis.</title>
        <authorList>
            <consortium name="US DOE Joint Genome Institute (JGI-PGF)"/>
            <person name="Kuo A."/>
            <person name="Salamov A."/>
            <person name="Schmutz J."/>
            <person name="Lucas S."/>
            <person name="Pitluck S."/>
            <person name="Rosenblum E."/>
            <person name="Stajich J."/>
            <person name="Eisen M."/>
            <person name="Grigoriev I.V."/>
        </authorList>
    </citation>
    <scope>NUCLEOTIDE SEQUENCE [LARGE SCALE GENOMIC DNA]</scope>
    <source>
        <strain evidence="2">JAM81 / FGSC 10211</strain>
    </source>
</reference>
<dbReference type="RefSeq" id="XP_006682881.1">
    <property type="nucleotide sequence ID" value="XM_006682818.1"/>
</dbReference>
<dbReference type="InParanoid" id="F4PE12"/>
<dbReference type="EMBL" id="GL882896">
    <property type="protein sequence ID" value="EGF76473.1"/>
    <property type="molecule type" value="Genomic_DNA"/>
</dbReference>